<evidence type="ECO:0000259" key="3">
    <source>
        <dbReference type="Pfam" id="PF21856"/>
    </source>
</evidence>
<sequence length="488" mass="52597">MTQTLNVEYQELVARADEIERPLPPIPSIDPKAPCEISFVKDAATQLAFNADAMRLYLKNCEREWKTLAQSLRNAAKAYQEVDEAAADGIANDTSAAGVASASVTSASVTASVKSWALPPPRLSFEYPYYEVRQAAQDIEAGDQGTAFRAFAKEWDTYQRTLQKDTMNRFRPFISWEGEARSAVEANFDQQRQWLISMVALCNELASQANMVVDAHKKATLVTHEHAQDDEHPTTKEISLCDDWYKYYLINKNDSMVRDCILWYEYLQGQSEEALARYMRNAQLPLRPVNPQRVPVTTRIDAPKSDDSNRSGDGNDPFAPPDPFNEGDPPSADPVGDPSIPSAGMPSMPSMPPMPNDPTLTGAAKDVKGSPSPHPMAGLKPASVGGGGVGVPSMPLRPGVGSEGSSSAATPPLGAAAPGRGIPIPPAYAALGGAGGGMPPMAPAGQDQGGKAKRVQCEDESLYTEERQWTEGVIGNRSRKAHPDKVAS</sequence>
<dbReference type="InterPro" id="IPR054056">
    <property type="entry name" value="EspB_PPE"/>
</dbReference>
<dbReference type="RefSeq" id="WP_077080471.1">
    <property type="nucleotide sequence ID" value="NZ_FUEZ01000004.1"/>
</dbReference>
<feature type="compositionally biased region" description="Basic and acidic residues" evidence="1">
    <location>
        <begin position="301"/>
        <end position="310"/>
    </location>
</feature>
<dbReference type="OrthoDB" id="4753912at2"/>
<evidence type="ECO:0000256" key="1">
    <source>
        <dbReference type="SAM" id="MobiDB-lite"/>
    </source>
</evidence>
<dbReference type="AlphaFoldDB" id="A0A2U3PE41"/>
<evidence type="ECO:0000313" key="5">
    <source>
        <dbReference type="Proteomes" id="UP000240424"/>
    </source>
</evidence>
<dbReference type="Pfam" id="PF18625">
    <property type="entry name" value="EspB_PE"/>
    <property type="match status" value="1"/>
</dbReference>
<dbReference type="Pfam" id="PF21856">
    <property type="entry name" value="EspB_PPE"/>
    <property type="match status" value="1"/>
</dbReference>
<proteinExistence type="predicted"/>
<feature type="compositionally biased region" description="Low complexity" evidence="1">
    <location>
        <begin position="338"/>
        <end position="348"/>
    </location>
</feature>
<evidence type="ECO:0000259" key="2">
    <source>
        <dbReference type="Pfam" id="PF18625"/>
    </source>
</evidence>
<dbReference type="InterPro" id="IPR041275">
    <property type="entry name" value="EspB_PE"/>
</dbReference>
<organism evidence="4 5">
    <name type="scientific">Mycobacterium numidiamassiliense</name>
    <dbReference type="NCBI Taxonomy" id="1841861"/>
    <lineage>
        <taxon>Bacteria</taxon>
        <taxon>Bacillati</taxon>
        <taxon>Actinomycetota</taxon>
        <taxon>Actinomycetes</taxon>
        <taxon>Mycobacteriales</taxon>
        <taxon>Mycobacteriaceae</taxon>
        <taxon>Mycobacterium</taxon>
    </lineage>
</organism>
<dbReference type="Proteomes" id="UP000240424">
    <property type="component" value="Unassembled WGS sequence"/>
</dbReference>
<protein>
    <submittedName>
        <fullName evidence="4">Putative alanine and glycine rich protein</fullName>
    </submittedName>
</protein>
<dbReference type="EMBL" id="FUEZ01000004">
    <property type="protein sequence ID" value="SPM41945.1"/>
    <property type="molecule type" value="Genomic_DNA"/>
</dbReference>
<evidence type="ECO:0000313" key="4">
    <source>
        <dbReference type="EMBL" id="SPM41945.1"/>
    </source>
</evidence>
<feature type="domain" description="ESX-1 secretion-associated protein EspB PE" evidence="2">
    <location>
        <begin position="10"/>
        <end position="86"/>
    </location>
</feature>
<feature type="compositionally biased region" description="Low complexity" evidence="1">
    <location>
        <begin position="408"/>
        <end position="431"/>
    </location>
</feature>
<name>A0A2U3PE41_9MYCO</name>
<accession>A0A2U3PE41</accession>
<keyword evidence="5" id="KW-1185">Reference proteome</keyword>
<gene>
    <name evidence="4" type="ORF">MNAB215_4162</name>
</gene>
<feature type="domain" description="ESX-1 secretion-associated protein EspB PPE" evidence="3">
    <location>
        <begin position="129"/>
        <end position="295"/>
    </location>
</feature>
<reference evidence="4 5" key="1">
    <citation type="submission" date="2017-01" db="EMBL/GenBank/DDBJ databases">
        <authorList>
            <consortium name="Urmite Genomes"/>
        </authorList>
    </citation>
    <scope>NUCLEOTIDE SEQUENCE [LARGE SCALE GENOMIC DNA]</scope>
    <source>
        <strain evidence="4 5">AB215</strain>
    </source>
</reference>
<feature type="region of interest" description="Disordered" evidence="1">
    <location>
        <begin position="289"/>
        <end position="488"/>
    </location>
</feature>